<keyword evidence="3 6" id="KW-0812">Transmembrane</keyword>
<keyword evidence="8" id="KW-1185">Reference proteome</keyword>
<dbReference type="EMBL" id="WIND01000008">
    <property type="protein sequence ID" value="MSU90321.1"/>
    <property type="molecule type" value="Genomic_DNA"/>
</dbReference>
<evidence type="ECO:0000313" key="8">
    <source>
        <dbReference type="Proteomes" id="UP000474957"/>
    </source>
</evidence>
<dbReference type="GO" id="GO:0005886">
    <property type="term" value="C:plasma membrane"/>
    <property type="evidence" value="ECO:0007669"/>
    <property type="project" value="UniProtKB-SubCell"/>
</dbReference>
<keyword evidence="2" id="KW-1003">Cell membrane</keyword>
<feature type="transmembrane region" description="Helical" evidence="6">
    <location>
        <begin position="57"/>
        <end position="76"/>
    </location>
</feature>
<dbReference type="RefSeq" id="WP_154446808.1">
    <property type="nucleotide sequence ID" value="NZ_WIND01000008.1"/>
</dbReference>
<feature type="transmembrane region" description="Helical" evidence="6">
    <location>
        <begin position="29"/>
        <end position="50"/>
    </location>
</feature>
<evidence type="ECO:0000256" key="1">
    <source>
        <dbReference type="ARBA" id="ARBA00004651"/>
    </source>
</evidence>
<dbReference type="PANTHER" id="PTHR33931">
    <property type="entry name" value="HOLIN-LIKE PROTEIN CIDA-RELATED"/>
    <property type="match status" value="1"/>
</dbReference>
<organism evidence="7 8">
    <name type="scientific">Halovulum marinum</name>
    <dbReference type="NCBI Taxonomy" id="2662447"/>
    <lineage>
        <taxon>Bacteria</taxon>
        <taxon>Pseudomonadati</taxon>
        <taxon>Pseudomonadota</taxon>
        <taxon>Alphaproteobacteria</taxon>
        <taxon>Rhodobacterales</taxon>
        <taxon>Paracoccaceae</taxon>
        <taxon>Halovulum</taxon>
    </lineage>
</organism>
<dbReference type="PANTHER" id="PTHR33931:SF2">
    <property type="entry name" value="HOLIN-LIKE PROTEIN CIDA"/>
    <property type="match status" value="1"/>
</dbReference>
<comment type="caution">
    <text evidence="7">The sequence shown here is derived from an EMBL/GenBank/DDBJ whole genome shotgun (WGS) entry which is preliminary data.</text>
</comment>
<dbReference type="InterPro" id="IPR005538">
    <property type="entry name" value="LrgA/CidA"/>
</dbReference>
<feature type="transmembrane region" description="Helical" evidence="6">
    <location>
        <begin position="82"/>
        <end position="109"/>
    </location>
</feature>
<evidence type="ECO:0000256" key="4">
    <source>
        <dbReference type="ARBA" id="ARBA00022989"/>
    </source>
</evidence>
<name>A0A6L5Z1A1_9RHOB</name>
<keyword evidence="4 6" id="KW-1133">Transmembrane helix</keyword>
<dbReference type="Proteomes" id="UP000474957">
    <property type="component" value="Unassembled WGS sequence"/>
</dbReference>
<accession>A0A6L5Z1A1</accession>
<sequence>MLGAIALLLSCQLCGEVIARSLALPVPGPVLGLGLLALLFAIRPGVFACVAPVSRTILAHLSLLFVPAGVGVVANLDLLSENWLAVGAVLVVSTLLALLVSVGTFLMVLRLTGDAHG</sequence>
<evidence type="ECO:0000256" key="5">
    <source>
        <dbReference type="ARBA" id="ARBA00023136"/>
    </source>
</evidence>
<proteinExistence type="predicted"/>
<evidence type="ECO:0000256" key="6">
    <source>
        <dbReference type="SAM" id="Phobius"/>
    </source>
</evidence>
<dbReference type="AlphaFoldDB" id="A0A6L5Z1A1"/>
<evidence type="ECO:0000256" key="3">
    <source>
        <dbReference type="ARBA" id="ARBA00022692"/>
    </source>
</evidence>
<keyword evidence="5 6" id="KW-0472">Membrane</keyword>
<evidence type="ECO:0000313" key="7">
    <source>
        <dbReference type="EMBL" id="MSU90321.1"/>
    </source>
</evidence>
<evidence type="ECO:0000256" key="2">
    <source>
        <dbReference type="ARBA" id="ARBA00022475"/>
    </source>
</evidence>
<gene>
    <name evidence="7" type="ORF">GE300_11935</name>
</gene>
<protein>
    <submittedName>
        <fullName evidence="7">CidA/LrgA family protein</fullName>
    </submittedName>
</protein>
<dbReference type="Pfam" id="PF03788">
    <property type="entry name" value="LrgA"/>
    <property type="match status" value="1"/>
</dbReference>
<comment type="subcellular location">
    <subcellularLocation>
        <location evidence="1">Cell membrane</location>
        <topology evidence="1">Multi-pass membrane protein</topology>
    </subcellularLocation>
</comment>
<reference evidence="7 8" key="1">
    <citation type="submission" date="2019-10" db="EMBL/GenBank/DDBJ databases">
        <title>Cognatihalovulum marinum gen. nov. sp. nov., a new member of the family Rhodobacteraceae isolated from deep seawater of the Northwest Indian Ocean.</title>
        <authorList>
            <person name="Ruan C."/>
            <person name="Wang J."/>
            <person name="Zheng X."/>
            <person name="Song L."/>
            <person name="Zhu Y."/>
            <person name="Huang Y."/>
            <person name="Lu Z."/>
            <person name="Du W."/>
            <person name="Huang L."/>
            <person name="Dai X."/>
        </authorList>
    </citation>
    <scope>NUCLEOTIDE SEQUENCE [LARGE SCALE GENOMIC DNA]</scope>
    <source>
        <strain evidence="7 8">2CG4</strain>
    </source>
</reference>